<evidence type="ECO:0000313" key="8">
    <source>
        <dbReference type="Proteomes" id="UP001353858"/>
    </source>
</evidence>
<dbReference type="GO" id="GO:0070182">
    <property type="term" value="F:DNA polymerase binding"/>
    <property type="evidence" value="ECO:0007669"/>
    <property type="project" value="TreeGrafter"/>
</dbReference>
<evidence type="ECO:0000256" key="2">
    <source>
        <dbReference type="ARBA" id="ARBA00022499"/>
    </source>
</evidence>
<dbReference type="GO" id="GO:0005634">
    <property type="term" value="C:nucleus"/>
    <property type="evidence" value="ECO:0007669"/>
    <property type="project" value="UniProtKB-SubCell"/>
</dbReference>
<dbReference type="GO" id="GO:0000793">
    <property type="term" value="C:condensed chromosome"/>
    <property type="evidence" value="ECO:0007669"/>
    <property type="project" value="TreeGrafter"/>
</dbReference>
<feature type="region of interest" description="Disordered" evidence="6">
    <location>
        <begin position="1321"/>
        <end position="1365"/>
    </location>
</feature>
<keyword evidence="3" id="KW-0832">Ubl conjugation</keyword>
<evidence type="ECO:0000313" key="7">
    <source>
        <dbReference type="EMBL" id="KAK4881853.1"/>
    </source>
</evidence>
<evidence type="ECO:0000256" key="3">
    <source>
        <dbReference type="ARBA" id="ARBA00022843"/>
    </source>
</evidence>
<dbReference type="GO" id="GO:0007129">
    <property type="term" value="P:homologous chromosome pairing at meiosis"/>
    <property type="evidence" value="ECO:0007669"/>
    <property type="project" value="TreeGrafter"/>
</dbReference>
<evidence type="ECO:0000256" key="4">
    <source>
        <dbReference type="ARBA" id="ARBA00023242"/>
    </source>
</evidence>
<dbReference type="GO" id="GO:0036297">
    <property type="term" value="P:interstrand cross-link repair"/>
    <property type="evidence" value="ECO:0007669"/>
    <property type="project" value="TreeGrafter"/>
</dbReference>
<keyword evidence="4" id="KW-0539">Nucleus</keyword>
<name>A0AAN7QK24_9COLE</name>
<gene>
    <name evidence="7" type="ORF">RN001_005172</name>
</gene>
<dbReference type="PANTHER" id="PTHR32086:SF0">
    <property type="entry name" value="FANCONI ANEMIA GROUP D2 PROTEIN"/>
    <property type="match status" value="1"/>
</dbReference>
<evidence type="ECO:0000256" key="1">
    <source>
        <dbReference type="ARBA" id="ARBA00004123"/>
    </source>
</evidence>
<dbReference type="InterPro" id="IPR029448">
    <property type="entry name" value="FANCD2"/>
</dbReference>
<comment type="caution">
    <text evidence="7">The sequence shown here is derived from an EMBL/GenBank/DDBJ whole genome shotgun (WGS) entry which is preliminary data.</text>
</comment>
<comment type="similarity">
    <text evidence="5">Belongs to the Fanconi anemia protein FANCD2 family.</text>
</comment>
<evidence type="ECO:0000256" key="6">
    <source>
        <dbReference type="SAM" id="MobiDB-lite"/>
    </source>
</evidence>
<dbReference type="EMBL" id="JARPUR010000002">
    <property type="protein sequence ID" value="KAK4881853.1"/>
    <property type="molecule type" value="Genomic_DNA"/>
</dbReference>
<sequence length="1365" mass="154151">MSGNTSPILSLSRHNVFASQKRKRDESELETSYFNEVLSEAGLTLQSDTNPNIITREQALVVRDISKTLQSHMSYPANIREFTNGLKTFCNKDESFKKALLPTELKKSNTSSLIQQDSVIRILLNVFCLQDEVIELLLKHVIDCAVVESNDTSLLRLLLNPLRYLAHINNSKIFTTKLVDILDIAVYVAQLEILNLIPEIIPDTEYEETAKQLSKLLDDNPDLTGAIVDCLNSLNLNNNIRSEIQQQVLAQLDATSSAKIFPILFEFVVEDCNSKDLQNVLLQVRNALDTILGEASNKKDVDTDKALIYNKLQTLTRARKTLFDGWLMLISNMRTHTVVKPIDIQILFMLHYIGKPRHSTIELLIRKRVKLGLFKVTHLESLFKNYLVTQTLKDYLNSIIEVANSLLRFYNEPILTEFSQIIFKCVFSHKLIERIQQQEIIYSLTLLTGMSDKKSVTPVLKVLRSLSEDEKMQQHVVHLMGLLEKLDGINLTDVKLVFELLCSLTCGEKCNESMSGLNDEIHMIIRKLLSSCKKLTKHRGIVAAIVMIKTLVSTTEDTNEPIDLDEPILIDDLPAGRTREAAALLDLTNTCTLGCPESVGLLYDELAHMIITSPNICQIFMVWLYQMFTNDFQNTFVVENVPEPINDIDVTMQFSLNADDEVETPISVNIAELTLKSQFYGHSSILILAPLFRLLRLIHYKQHDGNLSSIDALLGCPVILPQLSDINIYDTEQLKQVSDCIFHCINWIRELINAFVTQKNRNLKKKVLDRISDAIKLQEVLEECLENIPDHKLPSSYFDTFSQATKQLSTNTLVKVSKSKKAQKIPDVSTNFNETAASTSAVTQKPKTKATAKKKRDNIFKKECHFRELDTDILLLLRYPLQIDGDISIASTQIPESQMNTININQFKFLMSDFVRKLNTLIKGKDLGLSHITMIKIEDLITDCVKLLSSVKKHLKTVTSALKELVESADGCLDSEQLYSNYAKQLKEGFGFIIECYSLIFGWSGFQHPKNLNLLKGCLKALIDDEETLLISSKGLTLEFTKNLLENVDYCLSLPTAVNLIIILQALYVINPNPELKKQIATTSGKLLSRKWYNDKKSSEVGKDAFLNTNELIKAYLSNATSKTICGLIGTLQEQASNLKTKEDSLEMLVSISSANFHIFYKNLCITLLEIIRSEITSLTNDEHLSLWKFTALSMQGLMTIVKTHETKVNLTSYLKNCIGILKVFLSNGIPILEIMLQSKPTEVLEIFKMIQASTRFLHHICCYSKFKKDVSLMSYVPQFRQVLESLLYRVKATLVANNCSDAFWMGTLKNKNLQGEEILSQSSVRSDDDMSVAVDNEDLPSDDSGDDGQDVVDSDNDSTSSIVV</sequence>
<feature type="compositionally biased region" description="Acidic residues" evidence="6">
    <location>
        <begin position="1336"/>
        <end position="1357"/>
    </location>
</feature>
<dbReference type="Proteomes" id="UP001353858">
    <property type="component" value="Unassembled WGS sequence"/>
</dbReference>
<evidence type="ECO:0008006" key="9">
    <source>
        <dbReference type="Google" id="ProtNLM"/>
    </source>
</evidence>
<dbReference type="GO" id="GO:1990918">
    <property type="term" value="P:double-strand break repair involved in meiotic recombination"/>
    <property type="evidence" value="ECO:0007669"/>
    <property type="project" value="TreeGrafter"/>
</dbReference>
<accession>A0AAN7QK24</accession>
<protein>
    <recommendedName>
        <fullName evidence="9">Fanconi anemia group D2 protein</fullName>
    </recommendedName>
</protein>
<keyword evidence="8" id="KW-1185">Reference proteome</keyword>
<evidence type="ECO:0000256" key="5">
    <source>
        <dbReference type="ARBA" id="ARBA00093456"/>
    </source>
</evidence>
<reference evidence="8" key="1">
    <citation type="submission" date="2023-01" db="EMBL/GenBank/DDBJ databases">
        <title>Key to firefly adult light organ development and bioluminescence: homeobox transcription factors regulate luciferase expression and transportation to peroxisome.</title>
        <authorList>
            <person name="Fu X."/>
        </authorList>
    </citation>
    <scope>NUCLEOTIDE SEQUENCE [LARGE SCALE GENOMIC DNA]</scope>
</reference>
<dbReference type="PANTHER" id="PTHR32086">
    <property type="entry name" value="FANCONI ANEMIA GROUP D2 PROTEIN"/>
    <property type="match status" value="1"/>
</dbReference>
<comment type="subcellular location">
    <subcellularLocation>
        <location evidence="1">Nucleus</location>
    </subcellularLocation>
</comment>
<proteinExistence type="inferred from homology"/>
<organism evidence="7 8">
    <name type="scientific">Aquatica leii</name>
    <dbReference type="NCBI Taxonomy" id="1421715"/>
    <lineage>
        <taxon>Eukaryota</taxon>
        <taxon>Metazoa</taxon>
        <taxon>Ecdysozoa</taxon>
        <taxon>Arthropoda</taxon>
        <taxon>Hexapoda</taxon>
        <taxon>Insecta</taxon>
        <taxon>Pterygota</taxon>
        <taxon>Neoptera</taxon>
        <taxon>Endopterygota</taxon>
        <taxon>Coleoptera</taxon>
        <taxon>Polyphaga</taxon>
        <taxon>Elateriformia</taxon>
        <taxon>Elateroidea</taxon>
        <taxon>Lampyridae</taxon>
        <taxon>Luciolinae</taxon>
        <taxon>Aquatica</taxon>
    </lineage>
</organism>
<keyword evidence="2" id="KW-1017">Isopeptide bond</keyword>
<dbReference type="GO" id="GO:0031573">
    <property type="term" value="P:mitotic intra-S DNA damage checkpoint signaling"/>
    <property type="evidence" value="ECO:0007669"/>
    <property type="project" value="TreeGrafter"/>
</dbReference>
<dbReference type="Pfam" id="PF14631">
    <property type="entry name" value="FancD2"/>
    <property type="match status" value="1"/>
</dbReference>